<gene>
    <name evidence="1" type="ORF">RND71_041728</name>
</gene>
<comment type="caution">
    <text evidence="1">The sequence shown here is derived from an EMBL/GenBank/DDBJ whole genome shotgun (WGS) entry which is preliminary data.</text>
</comment>
<name>A0AAE1QVN1_9SOLA</name>
<organism evidence="1 2">
    <name type="scientific">Anisodus tanguticus</name>
    <dbReference type="NCBI Taxonomy" id="243964"/>
    <lineage>
        <taxon>Eukaryota</taxon>
        <taxon>Viridiplantae</taxon>
        <taxon>Streptophyta</taxon>
        <taxon>Embryophyta</taxon>
        <taxon>Tracheophyta</taxon>
        <taxon>Spermatophyta</taxon>
        <taxon>Magnoliopsida</taxon>
        <taxon>eudicotyledons</taxon>
        <taxon>Gunneridae</taxon>
        <taxon>Pentapetalae</taxon>
        <taxon>asterids</taxon>
        <taxon>lamiids</taxon>
        <taxon>Solanales</taxon>
        <taxon>Solanaceae</taxon>
        <taxon>Solanoideae</taxon>
        <taxon>Hyoscyameae</taxon>
        <taxon>Anisodus</taxon>
    </lineage>
</organism>
<evidence type="ECO:0000313" key="2">
    <source>
        <dbReference type="Proteomes" id="UP001291623"/>
    </source>
</evidence>
<dbReference type="AlphaFoldDB" id="A0AAE1QVN1"/>
<dbReference type="Proteomes" id="UP001291623">
    <property type="component" value="Unassembled WGS sequence"/>
</dbReference>
<keyword evidence="2" id="KW-1185">Reference proteome</keyword>
<protein>
    <submittedName>
        <fullName evidence="1">Uncharacterized protein</fullName>
    </submittedName>
</protein>
<evidence type="ECO:0000313" key="1">
    <source>
        <dbReference type="EMBL" id="KAK4340266.1"/>
    </source>
</evidence>
<sequence length="51" mass="5916">MADDFCFFTKLFTPLQQRNGMVKSSDISHASKWTDEQACANTRRHDDHEPT</sequence>
<accession>A0AAE1QVN1</accession>
<reference evidence="1" key="1">
    <citation type="submission" date="2023-12" db="EMBL/GenBank/DDBJ databases">
        <title>Genome assembly of Anisodus tanguticus.</title>
        <authorList>
            <person name="Wang Y.-J."/>
        </authorList>
    </citation>
    <scope>NUCLEOTIDE SEQUENCE</scope>
    <source>
        <strain evidence="1">KB-2021</strain>
        <tissue evidence="1">Leaf</tissue>
    </source>
</reference>
<proteinExistence type="predicted"/>
<dbReference type="EMBL" id="JAVYJV010000023">
    <property type="protein sequence ID" value="KAK4340266.1"/>
    <property type="molecule type" value="Genomic_DNA"/>
</dbReference>